<dbReference type="Proteomes" id="UP001626550">
    <property type="component" value="Unassembled WGS sequence"/>
</dbReference>
<evidence type="ECO:0000313" key="2">
    <source>
        <dbReference type="Proteomes" id="UP001626550"/>
    </source>
</evidence>
<reference evidence="1 2" key="1">
    <citation type="submission" date="2024-11" db="EMBL/GenBank/DDBJ databases">
        <title>Adaptive evolution of stress response genes in parasites aligns with host niche diversity.</title>
        <authorList>
            <person name="Hahn C."/>
            <person name="Resl P."/>
        </authorList>
    </citation>
    <scope>NUCLEOTIDE SEQUENCE [LARGE SCALE GENOMIC DNA]</scope>
    <source>
        <strain evidence="1">EGGRZ-B1_66</strain>
        <tissue evidence="1">Body</tissue>
    </source>
</reference>
<evidence type="ECO:0000313" key="1">
    <source>
        <dbReference type="EMBL" id="KAL3307348.1"/>
    </source>
</evidence>
<organism evidence="1 2">
    <name type="scientific">Cichlidogyrus casuarinus</name>
    <dbReference type="NCBI Taxonomy" id="1844966"/>
    <lineage>
        <taxon>Eukaryota</taxon>
        <taxon>Metazoa</taxon>
        <taxon>Spiralia</taxon>
        <taxon>Lophotrochozoa</taxon>
        <taxon>Platyhelminthes</taxon>
        <taxon>Monogenea</taxon>
        <taxon>Monopisthocotylea</taxon>
        <taxon>Dactylogyridea</taxon>
        <taxon>Ancyrocephalidae</taxon>
        <taxon>Cichlidogyrus</taxon>
    </lineage>
</organism>
<protein>
    <submittedName>
        <fullName evidence="1">Uncharacterized protein</fullName>
    </submittedName>
</protein>
<sequence>MQKDVIYGGECALRNTPEPPDAFQHDGKRVPSSVKWIGLNRTEDQKLVLVGLVKVGDYQRFSINVPGDDGYAVLAKMKEHLVTVELSKQAAAMEDEEVGQQLASIWAFGQAMSEYLASNCPVCQPLSSLDQQIYVKQWELIFHTTGSGFKLTGIRIEWMWIPILKLLQQKQQQPVEMTRDFMCNLSLAVGYLSRALEHKDIKKFNIFHHRLFFSGQLEQLRGDQDQCFTMSAKLPTTLVENFNVSAGYPFLTYINPYSILPKSSTDFSLELKPVAENPRECQTHKIVIF</sequence>
<gene>
    <name evidence="1" type="ORF">Ciccas_014142</name>
</gene>
<comment type="caution">
    <text evidence="1">The sequence shown here is derived from an EMBL/GenBank/DDBJ whole genome shotgun (WGS) entry which is preliminary data.</text>
</comment>
<name>A0ABD2PJZ1_9PLAT</name>
<dbReference type="EMBL" id="JBJKFK010007581">
    <property type="protein sequence ID" value="KAL3307348.1"/>
    <property type="molecule type" value="Genomic_DNA"/>
</dbReference>
<proteinExistence type="predicted"/>
<dbReference type="AlphaFoldDB" id="A0ABD2PJZ1"/>
<keyword evidence="2" id="KW-1185">Reference proteome</keyword>
<accession>A0ABD2PJZ1</accession>